<dbReference type="KEGG" id="vg:55811579"/>
<accession>A0A3Q9R761</accession>
<feature type="transmembrane region" description="Helical" evidence="1">
    <location>
        <begin position="33"/>
        <end position="61"/>
    </location>
</feature>
<keyword evidence="1" id="KW-1133">Transmembrane helix</keyword>
<organism evidence="2 3">
    <name type="scientific">Acinetobacter phage AbTZA1</name>
    <dbReference type="NCBI Taxonomy" id="2500827"/>
    <lineage>
        <taxon>Viruses</taxon>
        <taxon>Duplodnaviria</taxon>
        <taxon>Heunggongvirae</taxon>
        <taxon>Uroviricota</taxon>
        <taxon>Caudoviricetes</taxon>
        <taxon>Pantevenvirales</taxon>
        <taxon>Straboviridae</taxon>
        <taxon>Twarogvirinae</taxon>
        <taxon>Hadassahvirus</taxon>
        <taxon>Hadassahvirus azbtza1</taxon>
    </lineage>
</organism>
<feature type="transmembrane region" description="Helical" evidence="1">
    <location>
        <begin position="81"/>
        <end position="109"/>
    </location>
</feature>
<dbReference type="GeneID" id="55811579"/>
<keyword evidence="1" id="KW-0472">Membrane</keyword>
<reference evidence="2 3" key="1">
    <citation type="submission" date="2018-12" db="EMBL/GenBank/DDBJ databases">
        <title>Successful treatment of antibiotic resistant microbial bone infection with bacteriophages.</title>
        <authorList>
            <person name="Nir-Paz R."/>
            <person name="Gelman D."/>
            <person name="Khouri A."/>
            <person name="Sisson B.M."/>
            <person name="Fackler J."/>
            <person name="Oren S.A."/>
            <person name="Khalifa L."/>
            <person name="Rimon A."/>
            <person name="Glazer S.C."/>
            <person name="Moses A.E."/>
            <person name="Yoram W."/>
            <person name="Schooley R.T."/>
            <person name="Hazan R."/>
        </authorList>
    </citation>
    <scope>NUCLEOTIDE SEQUENCE [LARGE SCALE GENOMIC DNA]</scope>
</reference>
<proteinExistence type="predicted"/>
<dbReference type="RefSeq" id="YP_009882283.1">
    <property type="nucleotide sequence ID" value="NC_049445.1"/>
</dbReference>
<dbReference type="EMBL" id="MK278860">
    <property type="protein sequence ID" value="AZU98644.1"/>
    <property type="molecule type" value="Genomic_DNA"/>
</dbReference>
<dbReference type="Proteomes" id="UP000287416">
    <property type="component" value="Segment"/>
</dbReference>
<name>A0A3Q9R761_9CAUD</name>
<keyword evidence="1" id="KW-0812">Transmembrane</keyword>
<sequence length="152" mass="16940">MEIKKSSWHYRFIKWSSDGKTPPKNLCAYVRTLLIRLIIFGAILAIATFICFAIGISLFIMCNPYTGLDIVAAGAVFENPLWVNIIAVPIGFATFITIVVASFGAVFGIGHGTGYVYKRIKRANNASGQKSIFTTYISDKHKKICRHLEFKD</sequence>
<evidence type="ECO:0000313" key="3">
    <source>
        <dbReference type="Proteomes" id="UP000287416"/>
    </source>
</evidence>
<protein>
    <submittedName>
        <fullName evidence="2">Uncharacterized protein</fullName>
    </submittedName>
</protein>
<keyword evidence="3" id="KW-1185">Reference proteome</keyword>
<evidence type="ECO:0000313" key="2">
    <source>
        <dbReference type="EMBL" id="AZU98644.1"/>
    </source>
</evidence>
<evidence type="ECO:0000256" key="1">
    <source>
        <dbReference type="SAM" id="Phobius"/>
    </source>
</evidence>